<dbReference type="InterPro" id="IPR036365">
    <property type="entry name" value="PGBD-like_sf"/>
</dbReference>
<protein>
    <submittedName>
        <fullName evidence="6">Peptidoglycan-binding (PGRP) domain of peptidoglycan hydrolases-containing protein</fullName>
    </submittedName>
</protein>
<sequence>MPATGRQPVARRVDLSRPAEPATFFKRAHQQPRRAVAPARTAQPSKAPKAAVGVLASAALVGGLGLATAEPASAAPIGHDLPKLSKGKSGAAVTRLQRELSAYGPNVSDTGYFGTKTTKRVKRVQRLNGWKQTGVAGSRVWHELLTDGHHVSSPKIASFTGGKRSSSASTKSSRPRLHHGDRSGSVKRLQRELSKYGPSVPTTGYFGDITSSRVKNLQRREDLKVTGVAGKAVWRVLLNDDNKPYKGSSHKKARSSSKKVKAASYSSRNTVWDRLAQCEAGGNWSINTGNGFYGGLQFTLQTWRGYGGSGMPHHASRAEQIRIGKKVQKGQGWGAWPACSSKLGLR</sequence>
<dbReference type="OrthoDB" id="1404170at2"/>
<dbReference type="EMBL" id="LT629772">
    <property type="protein sequence ID" value="SDT44235.1"/>
    <property type="molecule type" value="Genomic_DNA"/>
</dbReference>
<evidence type="ECO:0000313" key="6">
    <source>
        <dbReference type="EMBL" id="SDT44235.1"/>
    </source>
</evidence>
<feature type="compositionally biased region" description="Basic and acidic residues" evidence="3">
    <location>
        <begin position="178"/>
        <end position="194"/>
    </location>
</feature>
<dbReference type="AlphaFoldDB" id="A0A1H2AE16"/>
<dbReference type="RefSeq" id="WP_091530713.1">
    <property type="nucleotide sequence ID" value="NZ_LT629772.1"/>
</dbReference>
<evidence type="ECO:0000259" key="4">
    <source>
        <dbReference type="Pfam" id="PF01471"/>
    </source>
</evidence>
<accession>A0A1H2AE16</accession>
<keyword evidence="7" id="KW-1185">Reference proteome</keyword>
<dbReference type="SUPFAM" id="SSF47090">
    <property type="entry name" value="PGBD-like"/>
    <property type="match status" value="2"/>
</dbReference>
<reference evidence="6 7" key="1">
    <citation type="submission" date="2016-10" db="EMBL/GenBank/DDBJ databases">
        <authorList>
            <person name="de Groot N.N."/>
        </authorList>
    </citation>
    <scope>NUCLEOTIDE SEQUENCE [LARGE SCALE GENOMIC DNA]</scope>
    <source>
        <strain evidence="6 7">DSM 21800</strain>
    </source>
</reference>
<comment type="similarity">
    <text evidence="1">Belongs to the transglycosylase family. Rpf subfamily.</text>
</comment>
<dbReference type="Pfam" id="PF01471">
    <property type="entry name" value="PG_binding_1"/>
    <property type="match status" value="2"/>
</dbReference>
<dbReference type="Gene3D" id="1.10.530.10">
    <property type="match status" value="1"/>
</dbReference>
<gene>
    <name evidence="6" type="ORF">SAMN04489812_5866</name>
</gene>
<feature type="domain" description="Peptidoglycan binding-like" evidence="4">
    <location>
        <begin position="89"/>
        <end position="141"/>
    </location>
</feature>
<dbReference type="InterPro" id="IPR010618">
    <property type="entry name" value="RPF"/>
</dbReference>
<feature type="compositionally biased region" description="Low complexity" evidence="3">
    <location>
        <begin position="160"/>
        <end position="172"/>
    </location>
</feature>
<dbReference type="Pfam" id="PF06737">
    <property type="entry name" value="Transglycosylas"/>
    <property type="match status" value="1"/>
</dbReference>
<evidence type="ECO:0000256" key="3">
    <source>
        <dbReference type="SAM" id="MobiDB-lite"/>
    </source>
</evidence>
<feature type="domain" description="Peptidoglycan binding-like" evidence="4">
    <location>
        <begin position="183"/>
        <end position="237"/>
    </location>
</feature>
<dbReference type="GO" id="GO:0016787">
    <property type="term" value="F:hydrolase activity"/>
    <property type="evidence" value="ECO:0007669"/>
    <property type="project" value="UniProtKB-KW"/>
</dbReference>
<dbReference type="Gene3D" id="1.10.101.10">
    <property type="entry name" value="PGBD-like superfamily/PGBD"/>
    <property type="match status" value="2"/>
</dbReference>
<feature type="region of interest" description="Disordered" evidence="3">
    <location>
        <begin position="152"/>
        <end position="198"/>
    </location>
</feature>
<dbReference type="SUPFAM" id="SSF53955">
    <property type="entry name" value="Lysozyme-like"/>
    <property type="match status" value="1"/>
</dbReference>
<dbReference type="InterPro" id="IPR036366">
    <property type="entry name" value="PGBDSf"/>
</dbReference>
<keyword evidence="2 6" id="KW-0378">Hydrolase</keyword>
<dbReference type="Proteomes" id="UP000199103">
    <property type="component" value="Chromosome I"/>
</dbReference>
<evidence type="ECO:0000256" key="1">
    <source>
        <dbReference type="ARBA" id="ARBA00010830"/>
    </source>
</evidence>
<dbReference type="InterPro" id="IPR023346">
    <property type="entry name" value="Lysozyme-like_dom_sf"/>
</dbReference>
<organism evidence="6 7">
    <name type="scientific">Microlunatus soli</name>
    <dbReference type="NCBI Taxonomy" id="630515"/>
    <lineage>
        <taxon>Bacteria</taxon>
        <taxon>Bacillati</taxon>
        <taxon>Actinomycetota</taxon>
        <taxon>Actinomycetes</taxon>
        <taxon>Propionibacteriales</taxon>
        <taxon>Propionibacteriaceae</taxon>
        <taxon>Microlunatus</taxon>
    </lineage>
</organism>
<feature type="domain" description="Resuscitation-promoting factor core lysozyme-like" evidence="5">
    <location>
        <begin position="268"/>
        <end position="339"/>
    </location>
</feature>
<dbReference type="InterPro" id="IPR002477">
    <property type="entry name" value="Peptidoglycan-bd-like"/>
</dbReference>
<evidence type="ECO:0000256" key="2">
    <source>
        <dbReference type="ARBA" id="ARBA00022801"/>
    </source>
</evidence>
<dbReference type="CDD" id="cd13925">
    <property type="entry name" value="RPF"/>
    <property type="match status" value="1"/>
</dbReference>
<dbReference type="STRING" id="630515.SAMN04489812_5866"/>
<evidence type="ECO:0000259" key="5">
    <source>
        <dbReference type="Pfam" id="PF06737"/>
    </source>
</evidence>
<feature type="region of interest" description="Disordered" evidence="3">
    <location>
        <begin position="1"/>
        <end position="44"/>
    </location>
</feature>
<proteinExistence type="inferred from homology"/>
<name>A0A1H2AE16_9ACTN</name>
<evidence type="ECO:0000313" key="7">
    <source>
        <dbReference type="Proteomes" id="UP000199103"/>
    </source>
</evidence>